<accession>A0ABT2YDI2</accession>
<evidence type="ECO:0000313" key="6">
    <source>
        <dbReference type="EMBL" id="MCV2368097.1"/>
    </source>
</evidence>
<dbReference type="Proteomes" id="UP001209701">
    <property type="component" value="Unassembled WGS sequence"/>
</dbReference>
<keyword evidence="2" id="KW-0238">DNA-binding</keyword>
<keyword evidence="1" id="KW-0805">Transcription regulation</keyword>
<dbReference type="RefSeq" id="WP_263570714.1">
    <property type="nucleotide sequence ID" value="NZ_JAJIRN010000003.1"/>
</dbReference>
<keyword evidence="7" id="KW-1185">Reference proteome</keyword>
<comment type="caution">
    <text evidence="6">The sequence shown here is derived from an EMBL/GenBank/DDBJ whole genome shotgun (WGS) entry which is preliminary data.</text>
</comment>
<dbReference type="SMART" id="SM00342">
    <property type="entry name" value="HTH_ARAC"/>
    <property type="match status" value="1"/>
</dbReference>
<dbReference type="Pfam" id="PF12833">
    <property type="entry name" value="HTH_18"/>
    <property type="match status" value="1"/>
</dbReference>
<dbReference type="PROSITE" id="PS01124">
    <property type="entry name" value="HTH_ARAC_FAMILY_2"/>
    <property type="match status" value="1"/>
</dbReference>
<dbReference type="PANTHER" id="PTHR46796:SF12">
    <property type="entry name" value="HTH-TYPE DNA-BINDING TRANSCRIPTIONAL ACTIVATOR EUTR"/>
    <property type="match status" value="1"/>
</dbReference>
<proteinExistence type="predicted"/>
<evidence type="ECO:0000256" key="2">
    <source>
        <dbReference type="ARBA" id="ARBA00023125"/>
    </source>
</evidence>
<dbReference type="Pfam" id="PF14525">
    <property type="entry name" value="AraC_binding_2"/>
    <property type="match status" value="1"/>
</dbReference>
<name>A0ABT2YDI2_9BURK</name>
<evidence type="ECO:0000259" key="5">
    <source>
        <dbReference type="PROSITE" id="PS01124"/>
    </source>
</evidence>
<dbReference type="InterPro" id="IPR050204">
    <property type="entry name" value="AraC_XylS_family_regulators"/>
</dbReference>
<dbReference type="SUPFAM" id="SSF46689">
    <property type="entry name" value="Homeodomain-like"/>
    <property type="match status" value="2"/>
</dbReference>
<feature type="domain" description="HTH araC/xylS-type" evidence="5">
    <location>
        <begin position="243"/>
        <end position="340"/>
    </location>
</feature>
<evidence type="ECO:0000313" key="7">
    <source>
        <dbReference type="Proteomes" id="UP001209701"/>
    </source>
</evidence>
<keyword evidence="3" id="KW-0804">Transcription</keyword>
<evidence type="ECO:0000256" key="4">
    <source>
        <dbReference type="SAM" id="MobiDB-lite"/>
    </source>
</evidence>
<feature type="region of interest" description="Disordered" evidence="4">
    <location>
        <begin position="1"/>
        <end position="20"/>
    </location>
</feature>
<gene>
    <name evidence="6" type="ORF">LNV07_08295</name>
</gene>
<protein>
    <submittedName>
        <fullName evidence="6">AraC family transcriptional regulator</fullName>
    </submittedName>
</protein>
<dbReference type="EMBL" id="JAJIRN010000003">
    <property type="protein sequence ID" value="MCV2368097.1"/>
    <property type="molecule type" value="Genomic_DNA"/>
</dbReference>
<sequence length="340" mass="36844">MNATDTALSKQPSRRLTGQSVDFGSRGAIESYIDGLNRRAPLAHRDIGSWGASSTPSLQVTMVPMAAAGGAREQIFLAESQNSFVLDMRAEPKVAAGAPYLVGLVLSGSVSLTQAGGEFVARAGEGIIISPAEVERAQFSANSHFIEFVLPRNNLLRLGSELAPGELSGEPEFTTLLAPPLAQGLLFMARQAARLLQSTEPTPGSQPMFERWMEMIALTLLHEQQAGRSPQVLTAAMQPRSLSRALDYIDANAQRDILLSDIAAAACVSVSSLLRHFNEHMGQSPMAFLRQVRLDRARAELRRGDAGLIRDLALRWGFQSAGKFSQAYLRRFGERPSDGR</sequence>
<evidence type="ECO:0000256" key="1">
    <source>
        <dbReference type="ARBA" id="ARBA00023015"/>
    </source>
</evidence>
<dbReference type="InterPro" id="IPR018060">
    <property type="entry name" value="HTH_AraC"/>
</dbReference>
<reference evidence="6 7" key="1">
    <citation type="submission" date="2021-11" db="EMBL/GenBank/DDBJ databases">
        <authorList>
            <person name="Liang Q."/>
            <person name="Mou H."/>
            <person name="Liu Z."/>
        </authorList>
    </citation>
    <scope>NUCLEOTIDE SEQUENCE [LARGE SCALE GENOMIC DNA]</scope>
    <source>
        <strain evidence="6 7">CHU3</strain>
    </source>
</reference>
<dbReference type="Gene3D" id="1.10.10.60">
    <property type="entry name" value="Homeodomain-like"/>
    <property type="match status" value="1"/>
</dbReference>
<dbReference type="InterPro" id="IPR009057">
    <property type="entry name" value="Homeodomain-like_sf"/>
</dbReference>
<evidence type="ECO:0000256" key="3">
    <source>
        <dbReference type="ARBA" id="ARBA00023163"/>
    </source>
</evidence>
<organism evidence="6 7">
    <name type="scientific">Roseateles oligotrophus</name>
    <dbReference type="NCBI Taxonomy" id="1769250"/>
    <lineage>
        <taxon>Bacteria</taxon>
        <taxon>Pseudomonadati</taxon>
        <taxon>Pseudomonadota</taxon>
        <taxon>Betaproteobacteria</taxon>
        <taxon>Burkholderiales</taxon>
        <taxon>Sphaerotilaceae</taxon>
        <taxon>Roseateles</taxon>
    </lineage>
</organism>
<dbReference type="PANTHER" id="PTHR46796">
    <property type="entry name" value="HTH-TYPE TRANSCRIPTIONAL ACTIVATOR RHAS-RELATED"/>
    <property type="match status" value="1"/>
</dbReference>
<dbReference type="InterPro" id="IPR035418">
    <property type="entry name" value="AraC-bd_2"/>
</dbReference>